<accession>A0A7R9PY76</accession>
<evidence type="ECO:0000313" key="5">
    <source>
        <dbReference type="EMBL" id="CAD7625169.1"/>
    </source>
</evidence>
<name>A0A7R9PY76_9ACAR</name>
<dbReference type="InterPro" id="IPR047554">
    <property type="entry name" value="BICC1_KH-I_rpt2"/>
</dbReference>
<dbReference type="GO" id="GO:0005737">
    <property type="term" value="C:cytoplasm"/>
    <property type="evidence" value="ECO:0007669"/>
    <property type="project" value="TreeGrafter"/>
</dbReference>
<feature type="domain" description="K Homology" evidence="4">
    <location>
        <begin position="313"/>
        <end position="400"/>
    </location>
</feature>
<feature type="region of interest" description="Disordered" evidence="3">
    <location>
        <begin position="500"/>
        <end position="524"/>
    </location>
</feature>
<dbReference type="EMBL" id="CAJPIZ010002857">
    <property type="protein sequence ID" value="CAG2105599.1"/>
    <property type="molecule type" value="Genomic_DNA"/>
</dbReference>
<dbReference type="Pfam" id="PF24234">
    <property type="entry name" value="KH_BICC1_1st"/>
    <property type="match status" value="1"/>
</dbReference>
<keyword evidence="1" id="KW-0677">Repeat</keyword>
<dbReference type="InterPro" id="IPR036612">
    <property type="entry name" value="KH_dom_type_1_sf"/>
</dbReference>
<dbReference type="PANTHER" id="PTHR10627">
    <property type="entry name" value="SCP160"/>
    <property type="match status" value="1"/>
</dbReference>
<sequence length="524" mass="59036">MTSKRAFESTFKTESISLLVYLSRPGLQFFIHYPQTETTIMPYNSWPMTGFSDVIPSPIKNDSINTLNIEEKLKVDRKKFEALLDGNDPNVGTADKFFGDIMAEFKPVVITWPPRLKAGTKSKKDPHVKISGIPLVVKAARIRILHTLDPTRDRVTLKMDVDWTAHSHVIGKAGASIQKVMDLTGCHVHFPDANRTNSNEKSNQVSIAGTALGVSRARIAIRDLLPVIISFNLILGIGSRAALMDKLNRVIQFVERVTDIQISLRFNDSTNSTLDSTFVTIIIRGLYGKCNYLIEGIKLFLEYMNDYMMKEDMIYQMNTDISVQHHNFVMGFEKTNIKDITKQTGAVITFPEPTHECDSTEELSSNPTIGRRTRKTTINIKASSVESLLMAFELIQLHLPLSLTFDLKEGQEIRLSSIETLAKKWEVNVSVKPKPKQNTKTIWIKAAEKDEWKLFDVRRHIVEHQEINTNALNTAMSSIWLPNESDVSNLSLSTTNESDISFGSSTGKSSPFNRAPGAERFRNL</sequence>
<feature type="compositionally biased region" description="Polar residues" evidence="3">
    <location>
        <begin position="500"/>
        <end position="512"/>
    </location>
</feature>
<dbReference type="PROSITE" id="PS50084">
    <property type="entry name" value="KH_TYPE_1"/>
    <property type="match status" value="1"/>
</dbReference>
<dbReference type="Pfam" id="PF22985">
    <property type="entry name" value="KH_BICC1"/>
    <property type="match status" value="1"/>
</dbReference>
<dbReference type="InterPro" id="IPR004087">
    <property type="entry name" value="KH_dom"/>
</dbReference>
<protein>
    <recommendedName>
        <fullName evidence="4">K Homology domain-containing protein</fullName>
    </recommendedName>
</protein>
<proteinExistence type="predicted"/>
<dbReference type="SUPFAM" id="SSF54791">
    <property type="entry name" value="Eukaryotic type KH-domain (KH-domain type I)"/>
    <property type="match status" value="2"/>
</dbReference>
<dbReference type="GO" id="GO:0010468">
    <property type="term" value="P:regulation of gene expression"/>
    <property type="evidence" value="ECO:0007669"/>
    <property type="project" value="UniProtKB-ARBA"/>
</dbReference>
<reference evidence="5" key="1">
    <citation type="submission" date="2020-11" db="EMBL/GenBank/DDBJ databases">
        <authorList>
            <person name="Tran Van P."/>
        </authorList>
    </citation>
    <scope>NUCLEOTIDE SEQUENCE</scope>
</reference>
<dbReference type="AlphaFoldDB" id="A0A7R9PY76"/>
<dbReference type="Proteomes" id="UP000759131">
    <property type="component" value="Unassembled WGS sequence"/>
</dbReference>
<keyword evidence="2" id="KW-0694">RNA-binding</keyword>
<evidence type="ECO:0000259" key="4">
    <source>
        <dbReference type="SMART" id="SM00322"/>
    </source>
</evidence>
<dbReference type="GO" id="GO:0003723">
    <property type="term" value="F:RNA binding"/>
    <property type="evidence" value="ECO:0007669"/>
    <property type="project" value="UniProtKB-UniRule"/>
</dbReference>
<dbReference type="OrthoDB" id="271862at2759"/>
<dbReference type="InterPro" id="IPR047549">
    <property type="entry name" value="BICC1_KH-I_rpt1"/>
</dbReference>
<dbReference type="InterPro" id="IPR054727">
    <property type="entry name" value="BICC1_KH"/>
</dbReference>
<organism evidence="5">
    <name type="scientific">Medioppia subpectinata</name>
    <dbReference type="NCBI Taxonomy" id="1979941"/>
    <lineage>
        <taxon>Eukaryota</taxon>
        <taxon>Metazoa</taxon>
        <taxon>Ecdysozoa</taxon>
        <taxon>Arthropoda</taxon>
        <taxon>Chelicerata</taxon>
        <taxon>Arachnida</taxon>
        <taxon>Acari</taxon>
        <taxon>Acariformes</taxon>
        <taxon>Sarcoptiformes</taxon>
        <taxon>Oribatida</taxon>
        <taxon>Brachypylina</taxon>
        <taxon>Oppioidea</taxon>
        <taxon>Oppiidae</taxon>
        <taxon>Medioppia</taxon>
    </lineage>
</organism>
<dbReference type="SMART" id="SM00322">
    <property type="entry name" value="KH"/>
    <property type="match status" value="2"/>
</dbReference>
<evidence type="ECO:0000256" key="3">
    <source>
        <dbReference type="SAM" id="MobiDB-lite"/>
    </source>
</evidence>
<dbReference type="Gene3D" id="3.30.1370.10">
    <property type="entry name" value="K Homology domain, type 1"/>
    <property type="match status" value="1"/>
</dbReference>
<dbReference type="Pfam" id="PF00013">
    <property type="entry name" value="KH_1"/>
    <property type="match status" value="2"/>
</dbReference>
<feature type="domain" description="K Homology" evidence="4">
    <location>
        <begin position="153"/>
        <end position="226"/>
    </location>
</feature>
<evidence type="ECO:0000256" key="1">
    <source>
        <dbReference type="ARBA" id="ARBA00022737"/>
    </source>
</evidence>
<dbReference type="CDD" id="cd22421">
    <property type="entry name" value="KH-I_BICC1_rpt2"/>
    <property type="match status" value="1"/>
</dbReference>
<dbReference type="EMBL" id="OC857432">
    <property type="protein sequence ID" value="CAD7625169.1"/>
    <property type="molecule type" value="Genomic_DNA"/>
</dbReference>
<dbReference type="Gene3D" id="3.30.310.270">
    <property type="match status" value="1"/>
</dbReference>
<dbReference type="PANTHER" id="PTHR10627:SF69">
    <property type="entry name" value="PROTEIN BICAUDAL C"/>
    <property type="match status" value="1"/>
</dbReference>
<evidence type="ECO:0000256" key="2">
    <source>
        <dbReference type="PROSITE-ProRule" id="PRU00117"/>
    </source>
</evidence>
<evidence type="ECO:0000313" key="6">
    <source>
        <dbReference type="Proteomes" id="UP000759131"/>
    </source>
</evidence>
<gene>
    <name evidence="5" type="ORF">OSB1V03_LOCUS5605</name>
</gene>
<keyword evidence="6" id="KW-1185">Reference proteome</keyword>
<dbReference type="InterPro" id="IPR004088">
    <property type="entry name" value="KH_dom_type_1"/>
</dbReference>